<evidence type="ECO:0000256" key="3">
    <source>
        <dbReference type="ARBA" id="ARBA00022737"/>
    </source>
</evidence>
<dbReference type="InterPro" id="IPR044285">
    <property type="entry name" value="PWP1"/>
</dbReference>
<dbReference type="GO" id="GO:0006364">
    <property type="term" value="P:rRNA processing"/>
    <property type="evidence" value="ECO:0007669"/>
    <property type="project" value="InterPro"/>
</dbReference>
<keyword evidence="3" id="KW-0677">Repeat</keyword>
<dbReference type="SMART" id="SM00320">
    <property type="entry name" value="WD40"/>
    <property type="match status" value="5"/>
</dbReference>
<dbReference type="Pfam" id="PF00400">
    <property type="entry name" value="WD40"/>
    <property type="match status" value="1"/>
</dbReference>
<name>A0AAX4H8B7_9ASCO</name>
<dbReference type="PROSITE" id="PS00678">
    <property type="entry name" value="WD_REPEATS_1"/>
    <property type="match status" value="1"/>
</dbReference>
<dbReference type="SUPFAM" id="SSF50978">
    <property type="entry name" value="WD40 repeat-like"/>
    <property type="match status" value="1"/>
</dbReference>
<organism evidence="7 8">
    <name type="scientific">Australozyma saopauloensis</name>
    <dbReference type="NCBI Taxonomy" id="291208"/>
    <lineage>
        <taxon>Eukaryota</taxon>
        <taxon>Fungi</taxon>
        <taxon>Dikarya</taxon>
        <taxon>Ascomycota</taxon>
        <taxon>Saccharomycotina</taxon>
        <taxon>Pichiomycetes</taxon>
        <taxon>Metschnikowiaceae</taxon>
        <taxon>Australozyma</taxon>
    </lineage>
</organism>
<keyword evidence="8" id="KW-1185">Reference proteome</keyword>
<gene>
    <name evidence="7" type="ORF">PUMCH_002028</name>
</gene>
<keyword evidence="2 4" id="KW-0853">WD repeat</keyword>
<dbReference type="GO" id="GO:0005634">
    <property type="term" value="C:nucleus"/>
    <property type="evidence" value="ECO:0007669"/>
    <property type="project" value="TreeGrafter"/>
</dbReference>
<keyword evidence="5" id="KW-0175">Coiled coil</keyword>
<dbReference type="PANTHER" id="PTHR14091">
    <property type="entry name" value="PERIODIC TRYPTOPHAN PROTEIN 1"/>
    <property type="match status" value="1"/>
</dbReference>
<evidence type="ECO:0000313" key="8">
    <source>
        <dbReference type="Proteomes" id="UP001338582"/>
    </source>
</evidence>
<dbReference type="InterPro" id="IPR019775">
    <property type="entry name" value="WD40_repeat_CS"/>
</dbReference>
<evidence type="ECO:0000256" key="1">
    <source>
        <dbReference type="ARBA" id="ARBA00022553"/>
    </source>
</evidence>
<dbReference type="Gene3D" id="2.130.10.10">
    <property type="entry name" value="YVTN repeat-like/Quinoprotein amine dehydrogenase"/>
    <property type="match status" value="1"/>
</dbReference>
<feature type="coiled-coil region" evidence="5">
    <location>
        <begin position="31"/>
        <end position="68"/>
    </location>
</feature>
<reference evidence="7 8" key="1">
    <citation type="submission" date="2023-10" db="EMBL/GenBank/DDBJ databases">
        <title>Draft Genome Sequence of Candida saopaulonensis from a very Premature Infant with Sepsis.</title>
        <authorList>
            <person name="Ning Y."/>
            <person name="Dai R."/>
            <person name="Xiao M."/>
            <person name="Xu Y."/>
            <person name="Yan Q."/>
            <person name="Zhang L."/>
        </authorList>
    </citation>
    <scope>NUCLEOTIDE SEQUENCE [LARGE SCALE GENOMIC DNA]</scope>
    <source>
        <strain evidence="7 8">19XY460</strain>
    </source>
</reference>
<keyword evidence="1" id="KW-0597">Phosphoprotein</keyword>
<evidence type="ECO:0000256" key="4">
    <source>
        <dbReference type="PROSITE-ProRule" id="PRU00221"/>
    </source>
</evidence>
<proteinExistence type="predicted"/>
<evidence type="ECO:0000256" key="6">
    <source>
        <dbReference type="SAM" id="MobiDB-lite"/>
    </source>
</evidence>
<dbReference type="AlphaFoldDB" id="A0AAX4H8B7"/>
<feature type="compositionally biased region" description="Acidic residues" evidence="6">
    <location>
        <begin position="540"/>
        <end position="563"/>
    </location>
</feature>
<dbReference type="GeneID" id="88173093"/>
<feature type="repeat" description="WD" evidence="4">
    <location>
        <begin position="269"/>
        <end position="311"/>
    </location>
</feature>
<evidence type="ECO:0000313" key="7">
    <source>
        <dbReference type="EMBL" id="WPK24739.1"/>
    </source>
</evidence>
<dbReference type="PROSITE" id="PS50082">
    <property type="entry name" value="WD_REPEATS_2"/>
    <property type="match status" value="1"/>
</dbReference>
<evidence type="ECO:0000256" key="2">
    <source>
        <dbReference type="ARBA" id="ARBA00022574"/>
    </source>
</evidence>
<dbReference type="EMBL" id="CP138895">
    <property type="protein sequence ID" value="WPK24739.1"/>
    <property type="molecule type" value="Genomic_DNA"/>
</dbReference>
<dbReference type="Proteomes" id="UP001338582">
    <property type="component" value="Chromosome 2"/>
</dbReference>
<evidence type="ECO:0008006" key="9">
    <source>
        <dbReference type="Google" id="ProtNLM"/>
    </source>
</evidence>
<dbReference type="InterPro" id="IPR036322">
    <property type="entry name" value="WD40_repeat_dom_sf"/>
</dbReference>
<evidence type="ECO:0000256" key="5">
    <source>
        <dbReference type="SAM" id="Coils"/>
    </source>
</evidence>
<dbReference type="PANTHER" id="PTHR14091:SF0">
    <property type="entry name" value="PERIODIC TRYPTOPHAN PROTEIN 1 HOMOLOG"/>
    <property type="match status" value="1"/>
</dbReference>
<protein>
    <recommendedName>
        <fullName evidence="9">Periodic tryptophan protein 1</fullName>
    </recommendedName>
</protein>
<dbReference type="RefSeq" id="XP_062877122.1">
    <property type="nucleotide sequence ID" value="XM_063021052.1"/>
</dbReference>
<sequence length="563" mass="62274">MISSTCWVPRGFASEFPEQYELDDAEMERINKMAQLELADAKENLAEAEKEQKQSLQTEAEVDDELKEYDLENYDDDTKSGTSVSFIPGLANTDAEFQEGEEGANYLSLPNERDMQEEKEELQIYPTDNLLLATRTEDDVLYLDVYVYDDGAGAPDGAEEEEGDKLDEDVARGMTRDSNLYVHHDLMLPSFPLCVEWINFRPGSSVSDTNENIGNFAAIGTFDPQIEVWNLDCLDKAFPDLILGEPQQNSFASVSSKKKKKSKEKKHITTHHTDAVLSLAHNRTHRNILASTSADTTVKLWDLSNGSAVRSFADIHKGKIVSSSQWHQLEDSILLTGGYNGACAITDVRISDSNETSKSYFVGSGQEVETVRWGSQPELFYCGTDNGNVYCFDIRNQDKPLWTLHAHDAGISSLDINVNIPGMIITSAMTEKVVKLWKCSGNSGPSMVLSRDFGVGNILSAGFATDHEVAGCMSIGGASGSVKMWDVLSNRSVRSSFREELAQLQKTAREKAQAIGRASRIARKYQTDVSESVMTVEAGSLEDESDEEEGEGDDADDNEEMED</sequence>
<accession>A0AAX4H8B7</accession>
<dbReference type="PROSITE" id="PS50294">
    <property type="entry name" value="WD_REPEATS_REGION"/>
    <property type="match status" value="1"/>
</dbReference>
<dbReference type="KEGG" id="asau:88173093"/>
<dbReference type="InterPro" id="IPR015943">
    <property type="entry name" value="WD40/YVTN_repeat-like_dom_sf"/>
</dbReference>
<dbReference type="InterPro" id="IPR001680">
    <property type="entry name" value="WD40_rpt"/>
</dbReference>
<feature type="region of interest" description="Disordered" evidence="6">
    <location>
        <begin position="532"/>
        <end position="563"/>
    </location>
</feature>